<dbReference type="InterPro" id="IPR036291">
    <property type="entry name" value="NAD(P)-bd_dom_sf"/>
</dbReference>
<dbReference type="Gene3D" id="3.40.50.720">
    <property type="entry name" value="NAD(P)-binding Rossmann-like Domain"/>
    <property type="match status" value="1"/>
</dbReference>
<evidence type="ECO:0000313" key="3">
    <source>
        <dbReference type="Proteomes" id="UP001345827"/>
    </source>
</evidence>
<gene>
    <name evidence="2" type="ORF">LTR25_008119</name>
</gene>
<accession>A0AAV9PYK1</accession>
<proteinExistence type="predicted"/>
<dbReference type="PANTHER" id="PTHR47534:SF3">
    <property type="entry name" value="ALCOHOL DEHYDROGENASE-LIKE C-TERMINAL DOMAIN-CONTAINING PROTEIN"/>
    <property type="match status" value="1"/>
</dbReference>
<dbReference type="AlphaFoldDB" id="A0AAV9PYK1"/>
<evidence type="ECO:0008006" key="4">
    <source>
        <dbReference type="Google" id="ProtNLM"/>
    </source>
</evidence>
<evidence type="ECO:0000313" key="2">
    <source>
        <dbReference type="EMBL" id="KAK5531789.1"/>
    </source>
</evidence>
<dbReference type="Pfam" id="PF00106">
    <property type="entry name" value="adh_short"/>
    <property type="match status" value="1"/>
</dbReference>
<dbReference type="InterPro" id="IPR002347">
    <property type="entry name" value="SDR_fam"/>
</dbReference>
<organism evidence="2 3">
    <name type="scientific">Vermiconidia calcicola</name>
    <dbReference type="NCBI Taxonomy" id="1690605"/>
    <lineage>
        <taxon>Eukaryota</taxon>
        <taxon>Fungi</taxon>
        <taxon>Dikarya</taxon>
        <taxon>Ascomycota</taxon>
        <taxon>Pezizomycotina</taxon>
        <taxon>Dothideomycetes</taxon>
        <taxon>Dothideomycetidae</taxon>
        <taxon>Mycosphaerellales</taxon>
        <taxon>Extremaceae</taxon>
        <taxon>Vermiconidia</taxon>
    </lineage>
</organism>
<comment type="caution">
    <text evidence="2">The sequence shown here is derived from an EMBL/GenBank/DDBJ whole genome shotgun (WGS) entry which is preliminary data.</text>
</comment>
<dbReference type="GO" id="GO:0016491">
    <property type="term" value="F:oxidoreductase activity"/>
    <property type="evidence" value="ECO:0007669"/>
    <property type="project" value="UniProtKB-KW"/>
</dbReference>
<dbReference type="PANTHER" id="PTHR47534">
    <property type="entry name" value="YALI0E05731P"/>
    <property type="match status" value="1"/>
</dbReference>
<evidence type="ECO:0000256" key="1">
    <source>
        <dbReference type="ARBA" id="ARBA00023002"/>
    </source>
</evidence>
<dbReference type="SUPFAM" id="SSF51735">
    <property type="entry name" value="NAD(P)-binding Rossmann-fold domains"/>
    <property type="match status" value="1"/>
</dbReference>
<name>A0AAV9PYK1_9PEZI</name>
<keyword evidence="1" id="KW-0560">Oxidoreductase</keyword>
<dbReference type="InterPro" id="IPR052228">
    <property type="entry name" value="Sec_Metab_Biosynth_Oxidored"/>
</dbReference>
<protein>
    <recommendedName>
        <fullName evidence="4">Short-chain dehydrogenase/reductase</fullName>
    </recommendedName>
</protein>
<reference evidence="2 3" key="1">
    <citation type="submission" date="2023-06" db="EMBL/GenBank/DDBJ databases">
        <title>Black Yeasts Isolated from many extreme environments.</title>
        <authorList>
            <person name="Coleine C."/>
            <person name="Stajich J.E."/>
            <person name="Selbmann L."/>
        </authorList>
    </citation>
    <scope>NUCLEOTIDE SEQUENCE [LARGE SCALE GENOMIC DNA]</scope>
    <source>
        <strain evidence="2 3">CCFEE 5887</strain>
    </source>
</reference>
<dbReference type="EMBL" id="JAXLQG010000016">
    <property type="protein sequence ID" value="KAK5531789.1"/>
    <property type="molecule type" value="Genomic_DNA"/>
</dbReference>
<sequence>MVSLSDILLNNTSLHTPGSGPIVALVGCTSGIGLSTLHAFLKHTSAPTIYLIGRDSSRLTSLIAQVQPLNPSATLHPIVGDDLTLIRDAQHAAEQITSHSQAAPPPRLDILVMSQGFLSFASTPDFSPEGLDRITSIRYHSRMRILVTLLPLLRRSASPRVLSILGAGKEGALDLSDLGMTKSPGTSTYGPLYAAGAAGSMTTLFLEELSKRPGNEKIVFIHLFPGLVAGTGLKVQGPGSSFWVRFLWDYIAKPILSMVSYSFSEAGERVLFAATNGRFRRLPPGTSAEGTLIQQGSDGTQGSGVYTINADSSVIGGGGNADLRKLRGMNAGQEVYEYTMAEFRRIDNLQR</sequence>
<dbReference type="Proteomes" id="UP001345827">
    <property type="component" value="Unassembled WGS sequence"/>
</dbReference>
<keyword evidence="3" id="KW-1185">Reference proteome</keyword>